<reference evidence="1" key="1">
    <citation type="journal article" date="2014" name="Front. Microbiol.">
        <title>High frequency of phylogenetically diverse reductive dehalogenase-homologous genes in deep subseafloor sedimentary metagenomes.</title>
        <authorList>
            <person name="Kawai M."/>
            <person name="Futagami T."/>
            <person name="Toyoda A."/>
            <person name="Takaki Y."/>
            <person name="Nishi S."/>
            <person name="Hori S."/>
            <person name="Arai W."/>
            <person name="Tsubouchi T."/>
            <person name="Morono Y."/>
            <person name="Uchiyama I."/>
            <person name="Ito T."/>
            <person name="Fujiyama A."/>
            <person name="Inagaki F."/>
            <person name="Takami H."/>
        </authorList>
    </citation>
    <scope>NUCLEOTIDE SEQUENCE</scope>
    <source>
        <strain evidence="1">Expedition CK06-06</strain>
    </source>
</reference>
<gene>
    <name evidence="1" type="ORF">S12H4_21836</name>
</gene>
<comment type="caution">
    <text evidence="1">The sequence shown here is derived from an EMBL/GenBank/DDBJ whole genome shotgun (WGS) entry which is preliminary data.</text>
</comment>
<dbReference type="EMBL" id="BARW01011292">
    <property type="protein sequence ID" value="GAI85839.1"/>
    <property type="molecule type" value="Genomic_DNA"/>
</dbReference>
<sequence length="65" mass="7175">GKFMWQVPGGVELLAEADGKAYVITKIGTLVVMDNRKAKRLYSVNFAGVSKYVANVADSKIYHQQ</sequence>
<dbReference type="AlphaFoldDB" id="X1U0J1"/>
<organism evidence="1">
    <name type="scientific">marine sediment metagenome</name>
    <dbReference type="NCBI Taxonomy" id="412755"/>
    <lineage>
        <taxon>unclassified sequences</taxon>
        <taxon>metagenomes</taxon>
        <taxon>ecological metagenomes</taxon>
    </lineage>
</organism>
<feature type="non-terminal residue" evidence="1">
    <location>
        <position position="1"/>
    </location>
</feature>
<proteinExistence type="predicted"/>
<accession>X1U0J1</accession>
<name>X1U0J1_9ZZZZ</name>
<evidence type="ECO:0000313" key="1">
    <source>
        <dbReference type="EMBL" id="GAI85839.1"/>
    </source>
</evidence>
<protein>
    <submittedName>
        <fullName evidence="1">Uncharacterized protein</fullName>
    </submittedName>
</protein>